<evidence type="ECO:0000256" key="1">
    <source>
        <dbReference type="ARBA" id="ARBA00006692"/>
    </source>
</evidence>
<dbReference type="Gene3D" id="2.60.40.10">
    <property type="entry name" value="Immunoglobulins"/>
    <property type="match status" value="1"/>
</dbReference>
<dbReference type="Pfam" id="PF07679">
    <property type="entry name" value="I-set"/>
    <property type="match status" value="1"/>
</dbReference>
<dbReference type="AlphaFoldDB" id="A0A3B1K3Q8"/>
<reference evidence="5" key="1">
    <citation type="submission" date="2013-03" db="EMBL/GenBank/DDBJ databases">
        <authorList>
            <person name="Jeffery W."/>
            <person name="Warren W."/>
            <person name="Wilson R.K."/>
        </authorList>
    </citation>
    <scope>NUCLEOTIDE SEQUENCE</scope>
    <source>
        <strain evidence="5">female</strain>
    </source>
</reference>
<dbReference type="InterPro" id="IPR007110">
    <property type="entry name" value="Ig-like_dom"/>
</dbReference>
<dbReference type="InterPro" id="IPR013783">
    <property type="entry name" value="Ig-like_fold"/>
</dbReference>
<reference evidence="4" key="3">
    <citation type="submission" date="2025-08" db="UniProtKB">
        <authorList>
            <consortium name="Ensembl"/>
        </authorList>
    </citation>
    <scope>IDENTIFICATION</scope>
</reference>
<name>A0A3B1K3Q8_ASTMX</name>
<evidence type="ECO:0000259" key="3">
    <source>
        <dbReference type="PROSITE" id="PS50835"/>
    </source>
</evidence>
<keyword evidence="2" id="KW-0393">Immunoglobulin domain</keyword>
<dbReference type="PROSITE" id="PS50835">
    <property type="entry name" value="IG_LIKE"/>
    <property type="match status" value="1"/>
</dbReference>
<evidence type="ECO:0000313" key="5">
    <source>
        <dbReference type="Proteomes" id="UP000018467"/>
    </source>
</evidence>
<protein>
    <recommendedName>
        <fullName evidence="3">Ig-like domain-containing protein</fullName>
    </recommendedName>
</protein>
<comment type="similarity">
    <text evidence="1">Belongs to the protein kinase superfamily. CAMK Ser/Thr protein kinase family.</text>
</comment>
<organism evidence="4 5">
    <name type="scientific">Astyanax mexicanus</name>
    <name type="common">Blind cave fish</name>
    <name type="synonym">Astyanax fasciatus mexicanus</name>
    <dbReference type="NCBI Taxonomy" id="7994"/>
    <lineage>
        <taxon>Eukaryota</taxon>
        <taxon>Metazoa</taxon>
        <taxon>Chordata</taxon>
        <taxon>Craniata</taxon>
        <taxon>Vertebrata</taxon>
        <taxon>Euteleostomi</taxon>
        <taxon>Actinopterygii</taxon>
        <taxon>Neopterygii</taxon>
        <taxon>Teleostei</taxon>
        <taxon>Ostariophysi</taxon>
        <taxon>Characiformes</taxon>
        <taxon>Characoidei</taxon>
        <taxon>Acestrorhamphidae</taxon>
        <taxon>Acestrorhamphinae</taxon>
        <taxon>Astyanax</taxon>
    </lineage>
</organism>
<reference evidence="4" key="4">
    <citation type="submission" date="2025-09" db="UniProtKB">
        <authorList>
            <consortium name="Ensembl"/>
        </authorList>
    </citation>
    <scope>IDENTIFICATION</scope>
</reference>
<dbReference type="SMART" id="SM00409">
    <property type="entry name" value="IG"/>
    <property type="match status" value="1"/>
</dbReference>
<dbReference type="InterPro" id="IPR036179">
    <property type="entry name" value="Ig-like_dom_sf"/>
</dbReference>
<evidence type="ECO:0000313" key="4">
    <source>
        <dbReference type="Ensembl" id="ENSAMXP00000048730.1"/>
    </source>
</evidence>
<reference evidence="5" key="2">
    <citation type="journal article" date="2014" name="Nat. Commun.">
        <title>The cavefish genome reveals candidate genes for eye loss.</title>
        <authorList>
            <person name="McGaugh S.E."/>
            <person name="Gross J.B."/>
            <person name="Aken B."/>
            <person name="Blin M."/>
            <person name="Borowsky R."/>
            <person name="Chalopin D."/>
            <person name="Hinaux H."/>
            <person name="Jeffery W.R."/>
            <person name="Keene A."/>
            <person name="Ma L."/>
            <person name="Minx P."/>
            <person name="Murphy D."/>
            <person name="O'Quin K.E."/>
            <person name="Retaux S."/>
            <person name="Rohner N."/>
            <person name="Searle S.M."/>
            <person name="Stahl B.A."/>
            <person name="Tabin C."/>
            <person name="Volff J.N."/>
            <person name="Yoshizawa M."/>
            <person name="Warren W.C."/>
        </authorList>
    </citation>
    <scope>NUCLEOTIDE SEQUENCE [LARGE SCALE GENOMIC DNA]</scope>
    <source>
        <strain evidence="5">female</strain>
    </source>
</reference>
<proteinExistence type="inferred from homology"/>
<dbReference type="InterPro" id="IPR003599">
    <property type="entry name" value="Ig_sub"/>
</dbReference>
<dbReference type="InterPro" id="IPR013098">
    <property type="entry name" value="Ig_I-set"/>
</dbReference>
<accession>A0A3B1K3Q8</accession>
<dbReference type="PANTHER" id="PTHR47633">
    <property type="entry name" value="IMMUNOGLOBULIN"/>
    <property type="match status" value="1"/>
</dbReference>
<evidence type="ECO:0000256" key="2">
    <source>
        <dbReference type="ARBA" id="ARBA00023319"/>
    </source>
</evidence>
<dbReference type="GeneTree" id="ENSGT00940000177589"/>
<dbReference type="InterPro" id="IPR003598">
    <property type="entry name" value="Ig_sub2"/>
</dbReference>
<dbReference type="Proteomes" id="UP000018467">
    <property type="component" value="Unassembled WGS sequence"/>
</dbReference>
<dbReference type="SMART" id="SM00408">
    <property type="entry name" value="IGc2"/>
    <property type="match status" value="1"/>
</dbReference>
<dbReference type="FunFam" id="2.60.40.10:FF:000080">
    <property type="entry name" value="Myosin light chain kinase, smooth muscle"/>
    <property type="match status" value="1"/>
</dbReference>
<dbReference type="Bgee" id="ENSAMXG00000039497">
    <property type="expression patterns" value="Expressed in heart and 8 other cell types or tissues"/>
</dbReference>
<sequence>MKSCRQDKASSEQDGTLAPPVFIRKLRRAAVATGCDVRLRVTVGGYPRPALHWYRNDDPLPSDAQDYGGLCELRIKSAEKSDAGVYTCKIINEYGTKQTECQLEVKGEKKSKNRGLRMIYLM</sequence>
<keyword evidence="5" id="KW-1185">Reference proteome</keyword>
<feature type="domain" description="Ig-like" evidence="3">
    <location>
        <begin position="19"/>
        <end position="104"/>
    </location>
</feature>
<dbReference type="SUPFAM" id="SSF48726">
    <property type="entry name" value="Immunoglobulin"/>
    <property type="match status" value="1"/>
</dbReference>
<dbReference type="Ensembl" id="ENSAMXT00000039303.1">
    <property type="protein sequence ID" value="ENSAMXP00000048730.1"/>
    <property type="gene ID" value="ENSAMXG00000039497.1"/>
</dbReference>
<dbReference type="InParanoid" id="A0A3B1K3Q8"/>